<protein>
    <recommendedName>
        <fullName evidence="8">Prenyltransferase</fullName>
    </recommendedName>
</protein>
<feature type="transmembrane region" description="Helical" evidence="5">
    <location>
        <begin position="275"/>
        <end position="294"/>
    </location>
</feature>
<evidence type="ECO:0000313" key="7">
    <source>
        <dbReference type="Proteomes" id="UP000516320"/>
    </source>
</evidence>
<sequence length="323" mass="35694">MGILAYGFGIELLGTHWRLAIIAGSMAMFIMPVVANLHNSYTDLEEDARNLPGRISLVYAVGVKNLKRMVRYGLALVVILCASIGWLAFILAVVGVLLLLSYSAPPLRLKARPFSGLLIFSLVIAYPFLIAVTAGETWAKWNSPLEEHRWIWLAYLVLLFMAKGCVKNVPDYEGDMIASIRNSATRFGSIQKASMFAVCATWICYSLFPFVVFLTQAPANLYLAIPWVLVAMLHVARLLRSDSPAYLNSVLKWDMAVSVVFLAHLVVLVDLSTSGWTLALCCIFIIIFADAIGADSRANNHLPQQADETPIDDTRLGRHCNES</sequence>
<feature type="transmembrane region" description="Helical" evidence="5">
    <location>
        <begin position="251"/>
        <end position="269"/>
    </location>
</feature>
<dbReference type="EMBL" id="CP046884">
    <property type="protein sequence ID" value="QNQ89806.1"/>
    <property type="molecule type" value="Genomic_DNA"/>
</dbReference>
<proteinExistence type="predicted"/>
<dbReference type="GO" id="GO:0016020">
    <property type="term" value="C:membrane"/>
    <property type="evidence" value="ECO:0007669"/>
    <property type="project" value="UniProtKB-SubCell"/>
</dbReference>
<dbReference type="GO" id="GO:0016765">
    <property type="term" value="F:transferase activity, transferring alkyl or aryl (other than methyl) groups"/>
    <property type="evidence" value="ECO:0007669"/>
    <property type="project" value="InterPro"/>
</dbReference>
<keyword evidence="7" id="KW-1185">Reference proteome</keyword>
<comment type="subcellular location">
    <subcellularLocation>
        <location evidence="1">Membrane</location>
        <topology evidence="1">Multi-pass membrane protein</topology>
    </subcellularLocation>
</comment>
<dbReference type="InterPro" id="IPR000537">
    <property type="entry name" value="UbiA_prenyltransferase"/>
</dbReference>
<dbReference type="InterPro" id="IPR050475">
    <property type="entry name" value="Prenyltransferase_related"/>
</dbReference>
<dbReference type="InterPro" id="IPR044878">
    <property type="entry name" value="UbiA_sf"/>
</dbReference>
<evidence type="ECO:0000313" key="6">
    <source>
        <dbReference type="EMBL" id="QNQ89806.1"/>
    </source>
</evidence>
<organism evidence="6 7">
    <name type="scientific">Corynebacterium poyangense</name>
    <dbReference type="NCBI Taxonomy" id="2684405"/>
    <lineage>
        <taxon>Bacteria</taxon>
        <taxon>Bacillati</taxon>
        <taxon>Actinomycetota</taxon>
        <taxon>Actinomycetes</taxon>
        <taxon>Mycobacteriales</taxon>
        <taxon>Corynebacteriaceae</taxon>
        <taxon>Corynebacterium</taxon>
    </lineage>
</organism>
<dbReference type="PANTHER" id="PTHR42723">
    <property type="entry name" value="CHLOROPHYLL SYNTHASE"/>
    <property type="match status" value="1"/>
</dbReference>
<dbReference type="RefSeq" id="WP_187975262.1">
    <property type="nucleotide sequence ID" value="NZ_CP046884.1"/>
</dbReference>
<dbReference type="PANTHER" id="PTHR42723:SF1">
    <property type="entry name" value="CHLOROPHYLL SYNTHASE, CHLOROPLASTIC"/>
    <property type="match status" value="1"/>
</dbReference>
<evidence type="ECO:0000256" key="2">
    <source>
        <dbReference type="ARBA" id="ARBA00022692"/>
    </source>
</evidence>
<evidence type="ECO:0000256" key="3">
    <source>
        <dbReference type="ARBA" id="ARBA00022989"/>
    </source>
</evidence>
<evidence type="ECO:0000256" key="1">
    <source>
        <dbReference type="ARBA" id="ARBA00004141"/>
    </source>
</evidence>
<feature type="transmembrane region" description="Helical" evidence="5">
    <location>
        <begin position="221"/>
        <end position="239"/>
    </location>
</feature>
<dbReference type="KEGG" id="cpoy:GP475_03435"/>
<accession>A0A7H0SMN1</accession>
<feature type="transmembrane region" description="Helical" evidence="5">
    <location>
        <begin position="12"/>
        <end position="35"/>
    </location>
</feature>
<evidence type="ECO:0000256" key="4">
    <source>
        <dbReference type="ARBA" id="ARBA00023136"/>
    </source>
</evidence>
<dbReference type="Pfam" id="PF01040">
    <property type="entry name" value="UbiA"/>
    <property type="match status" value="1"/>
</dbReference>
<evidence type="ECO:0000256" key="5">
    <source>
        <dbReference type="SAM" id="Phobius"/>
    </source>
</evidence>
<dbReference type="Gene3D" id="1.10.357.140">
    <property type="entry name" value="UbiA prenyltransferase"/>
    <property type="match status" value="1"/>
</dbReference>
<evidence type="ECO:0008006" key="8">
    <source>
        <dbReference type="Google" id="ProtNLM"/>
    </source>
</evidence>
<reference evidence="6 7" key="1">
    <citation type="submission" date="2019-12" db="EMBL/GenBank/DDBJ databases">
        <title>Corynebacterium sp. nov., isolated from feces of the Anser Albifrons in China.</title>
        <authorList>
            <person name="Liu Q."/>
        </authorList>
    </citation>
    <scope>NUCLEOTIDE SEQUENCE [LARGE SCALE GENOMIC DNA]</scope>
    <source>
        <strain evidence="6 7">4H37-19</strain>
    </source>
</reference>
<feature type="transmembrane region" description="Helical" evidence="5">
    <location>
        <begin position="195"/>
        <end position="215"/>
    </location>
</feature>
<gene>
    <name evidence="6" type="ORF">GP475_03435</name>
</gene>
<dbReference type="AlphaFoldDB" id="A0A7H0SMN1"/>
<feature type="transmembrane region" description="Helical" evidence="5">
    <location>
        <begin position="114"/>
        <end position="135"/>
    </location>
</feature>
<keyword evidence="4 5" id="KW-0472">Membrane</keyword>
<keyword evidence="3 5" id="KW-1133">Transmembrane helix</keyword>
<feature type="transmembrane region" description="Helical" evidence="5">
    <location>
        <begin position="72"/>
        <end position="102"/>
    </location>
</feature>
<dbReference type="Proteomes" id="UP000516320">
    <property type="component" value="Chromosome"/>
</dbReference>
<name>A0A7H0SMN1_9CORY</name>
<keyword evidence="2 5" id="KW-0812">Transmembrane</keyword>